<comment type="caution">
    <text evidence="1">The sequence shown here is derived from an EMBL/GenBank/DDBJ whole genome shotgun (WGS) entry which is preliminary data.</text>
</comment>
<name>A0A6G0ZNB5_APHCR</name>
<gene>
    <name evidence="1" type="ORF">FWK35_00032895</name>
</gene>
<sequence>MSSDLTFNAHIDSIYSIALRVIGLTKRKADVGLDAIAKELGLEPITTRCLYNDVSFIYKLISGQLICPEFLQKINFRVLAFNSRYNPPFWVLQHSSNLIANNPKYRLLNHCNDIPNFDFCFDSLAKLKDIVMNSS</sequence>
<evidence type="ECO:0000313" key="2">
    <source>
        <dbReference type="Proteomes" id="UP000478052"/>
    </source>
</evidence>
<dbReference type="EMBL" id="VUJU01000147">
    <property type="protein sequence ID" value="KAF0772688.1"/>
    <property type="molecule type" value="Genomic_DNA"/>
</dbReference>
<evidence type="ECO:0000313" key="1">
    <source>
        <dbReference type="EMBL" id="KAF0772688.1"/>
    </source>
</evidence>
<dbReference type="OrthoDB" id="426210at2759"/>
<keyword evidence="2" id="KW-1185">Reference proteome</keyword>
<proteinExistence type="predicted"/>
<dbReference type="Proteomes" id="UP000478052">
    <property type="component" value="Unassembled WGS sequence"/>
</dbReference>
<organism evidence="1 2">
    <name type="scientific">Aphis craccivora</name>
    <name type="common">Cowpea aphid</name>
    <dbReference type="NCBI Taxonomy" id="307492"/>
    <lineage>
        <taxon>Eukaryota</taxon>
        <taxon>Metazoa</taxon>
        <taxon>Ecdysozoa</taxon>
        <taxon>Arthropoda</taxon>
        <taxon>Hexapoda</taxon>
        <taxon>Insecta</taxon>
        <taxon>Pterygota</taxon>
        <taxon>Neoptera</taxon>
        <taxon>Paraneoptera</taxon>
        <taxon>Hemiptera</taxon>
        <taxon>Sternorrhyncha</taxon>
        <taxon>Aphidomorpha</taxon>
        <taxon>Aphidoidea</taxon>
        <taxon>Aphididae</taxon>
        <taxon>Aphidini</taxon>
        <taxon>Aphis</taxon>
        <taxon>Aphis</taxon>
    </lineage>
</organism>
<accession>A0A6G0ZNB5</accession>
<dbReference type="AlphaFoldDB" id="A0A6G0ZNB5"/>
<reference evidence="1 2" key="1">
    <citation type="submission" date="2019-08" db="EMBL/GenBank/DDBJ databases">
        <title>Whole genome of Aphis craccivora.</title>
        <authorList>
            <person name="Voronova N.V."/>
            <person name="Shulinski R.S."/>
            <person name="Bandarenka Y.V."/>
            <person name="Zhorov D.G."/>
            <person name="Warner D."/>
        </authorList>
    </citation>
    <scope>NUCLEOTIDE SEQUENCE [LARGE SCALE GENOMIC DNA]</scope>
    <source>
        <strain evidence="1">180601</strain>
        <tissue evidence="1">Whole Body</tissue>
    </source>
</reference>
<protein>
    <submittedName>
        <fullName evidence="1">Uncharacterized protein</fullName>
    </submittedName>
</protein>